<protein>
    <recommendedName>
        <fullName evidence="1">site-specific DNA-methyltransferase (adenine-specific)</fullName>
        <ecNumber evidence="1">2.1.1.72</ecNumber>
    </recommendedName>
</protein>
<evidence type="ECO:0000256" key="2">
    <source>
        <dbReference type="ARBA" id="ARBA00022603"/>
    </source>
</evidence>
<dbReference type="EC" id="2.1.1.72" evidence="1"/>
<dbReference type="CDD" id="cd02440">
    <property type="entry name" value="AdoMet_MTases"/>
    <property type="match status" value="1"/>
</dbReference>
<dbReference type="InterPro" id="IPR003356">
    <property type="entry name" value="DNA_methylase_A-5"/>
</dbReference>
<dbReference type="Pfam" id="PF02384">
    <property type="entry name" value="N6_Mtase"/>
    <property type="match status" value="1"/>
</dbReference>
<organism evidence="8 9">
    <name type="scientific">Pseudanabaena yagii GIHE-NHR1</name>
    <dbReference type="NCBI Taxonomy" id="2722753"/>
    <lineage>
        <taxon>Bacteria</taxon>
        <taxon>Bacillati</taxon>
        <taxon>Cyanobacteriota</taxon>
        <taxon>Cyanophyceae</taxon>
        <taxon>Pseudanabaenales</taxon>
        <taxon>Pseudanabaenaceae</taxon>
        <taxon>Pseudanabaena</taxon>
        <taxon>Pseudanabaena yagii</taxon>
    </lineage>
</organism>
<accession>A0ABX1LTH7</accession>
<dbReference type="GO" id="GO:0032259">
    <property type="term" value="P:methylation"/>
    <property type="evidence" value="ECO:0007669"/>
    <property type="project" value="UniProtKB-KW"/>
</dbReference>
<dbReference type="PANTHER" id="PTHR42933:SF3">
    <property type="entry name" value="TYPE I RESTRICTION ENZYME MJAVIII METHYLASE SUBUNIT"/>
    <property type="match status" value="1"/>
</dbReference>
<dbReference type="PANTHER" id="PTHR42933">
    <property type="entry name" value="SLR6095 PROTEIN"/>
    <property type="match status" value="1"/>
</dbReference>
<comment type="caution">
    <text evidence="8">The sequence shown here is derived from an EMBL/GenBank/DDBJ whole genome shotgun (WGS) entry which is preliminary data.</text>
</comment>
<keyword evidence="4" id="KW-0949">S-adenosyl-L-methionine</keyword>
<keyword evidence="3" id="KW-0808">Transferase</keyword>
<evidence type="ECO:0000256" key="6">
    <source>
        <dbReference type="ARBA" id="ARBA00047942"/>
    </source>
</evidence>
<evidence type="ECO:0000256" key="3">
    <source>
        <dbReference type="ARBA" id="ARBA00022679"/>
    </source>
</evidence>
<keyword evidence="2 8" id="KW-0489">Methyltransferase</keyword>
<evidence type="ECO:0000256" key="5">
    <source>
        <dbReference type="ARBA" id="ARBA00022747"/>
    </source>
</evidence>
<evidence type="ECO:0000256" key="4">
    <source>
        <dbReference type="ARBA" id="ARBA00022691"/>
    </source>
</evidence>
<dbReference type="PRINTS" id="PR00507">
    <property type="entry name" value="N12N6MTFRASE"/>
</dbReference>
<dbReference type="PROSITE" id="PS00092">
    <property type="entry name" value="N6_MTASE"/>
    <property type="match status" value="1"/>
</dbReference>
<name>A0ABX1LTH7_9CYAN</name>
<dbReference type="InterPro" id="IPR002052">
    <property type="entry name" value="DNA_methylase_N6_adenine_CS"/>
</dbReference>
<dbReference type="Proteomes" id="UP000738376">
    <property type="component" value="Unassembled WGS sequence"/>
</dbReference>
<proteinExistence type="predicted"/>
<keyword evidence="5" id="KW-0680">Restriction system</keyword>
<dbReference type="EMBL" id="JAAVJL010000001">
    <property type="protein sequence ID" value="NMF57207.1"/>
    <property type="molecule type" value="Genomic_DNA"/>
</dbReference>
<evidence type="ECO:0000259" key="7">
    <source>
        <dbReference type="Pfam" id="PF02384"/>
    </source>
</evidence>
<comment type="catalytic activity">
    <reaction evidence="6">
        <text>a 2'-deoxyadenosine in DNA + S-adenosyl-L-methionine = an N(6)-methyl-2'-deoxyadenosine in DNA + S-adenosyl-L-homocysteine + H(+)</text>
        <dbReference type="Rhea" id="RHEA:15197"/>
        <dbReference type="Rhea" id="RHEA-COMP:12418"/>
        <dbReference type="Rhea" id="RHEA-COMP:12419"/>
        <dbReference type="ChEBI" id="CHEBI:15378"/>
        <dbReference type="ChEBI" id="CHEBI:57856"/>
        <dbReference type="ChEBI" id="CHEBI:59789"/>
        <dbReference type="ChEBI" id="CHEBI:90615"/>
        <dbReference type="ChEBI" id="CHEBI:90616"/>
        <dbReference type="EC" id="2.1.1.72"/>
    </reaction>
</comment>
<gene>
    <name evidence="8" type="ORF">HC246_04030</name>
</gene>
<keyword evidence="9" id="KW-1185">Reference proteome</keyword>
<evidence type="ECO:0000256" key="1">
    <source>
        <dbReference type="ARBA" id="ARBA00011900"/>
    </source>
</evidence>
<sequence length="685" mass="78248">MTDNNNILQYESRIWATADLLRGCGIKESEWPSYMMPFFALVMIESRLIRMLDELTAEIGEAELADLDAEDRMTLIQDRGQGYNKFIFERNLTLKDICKNDKSFDNDFEAYLKGFDGETRDLLGVEATDGEKFLDIKGVIAKLKAKKVLLGYTKEWSGIDLKPFDNSAITTLEEHIKRRWADISAETAGEQYTPDDVIGLIAEIIASKIEDSDRLLKIYDCTCGGGNLLFGVEDRINAKVQRLTQTFGQDWNDALYALAKIESRFRLDSKIEHGNTLTDDKFYNDEFEVVIANPPYGVSWKGYEKAIKDDKTQRFQYVPSISDGQLLFMQHLISKLSEQGMGVVVHNGSTLFSGDAGSAESNIRKWMLDIDIVEAVIQLPTDEFFNTGIYTYLWVLNKRKSSDRLNKVMLINASEKFKPLKKNKGSKRKEIDETSRLEIVETLARFVDNDYARVFDKEFFYFNKQGIMLTNVDEQGRSFASHLKDGKTSLKLSPIALDNGVRSLTEFTITDYDAAKFDSLADLYEQDIKPFVDSLDYKDQPLVVTTDKAVYSFDSDRETIIKQSGSKREELGCGKIVVKSAFKKASKTQAERIEITVELTPDYQKDYEIIPFHRDEVANREAIAAFMAKYITKPFEYLENVVGVEINFNKVFYKPEKLRSVEEILGEIASLDQELQKLEKLIIDN</sequence>
<dbReference type="InterPro" id="IPR029063">
    <property type="entry name" value="SAM-dependent_MTases_sf"/>
</dbReference>
<dbReference type="RefSeq" id="WP_169362267.1">
    <property type="nucleotide sequence ID" value="NZ_JAAVJL010000001.1"/>
</dbReference>
<dbReference type="GO" id="GO:0008168">
    <property type="term" value="F:methyltransferase activity"/>
    <property type="evidence" value="ECO:0007669"/>
    <property type="project" value="UniProtKB-KW"/>
</dbReference>
<evidence type="ECO:0000313" key="8">
    <source>
        <dbReference type="EMBL" id="NMF57207.1"/>
    </source>
</evidence>
<feature type="domain" description="DNA methylase adenine-specific" evidence="7">
    <location>
        <begin position="174"/>
        <end position="448"/>
    </location>
</feature>
<evidence type="ECO:0000313" key="9">
    <source>
        <dbReference type="Proteomes" id="UP000738376"/>
    </source>
</evidence>
<dbReference type="Gene3D" id="3.40.50.150">
    <property type="entry name" value="Vaccinia Virus protein VP39"/>
    <property type="match status" value="1"/>
</dbReference>
<reference evidence="8 9" key="1">
    <citation type="submission" date="2020-03" db="EMBL/GenBank/DDBJ databases">
        <title>Draft Genome Sequence of 2-Methylisoborneol Producing Pseudanabaena yagii Strain GIHE-NHR1 Isolated from North Han River in South Korea.</title>
        <authorList>
            <person name="Jeong J."/>
        </authorList>
    </citation>
    <scope>NUCLEOTIDE SEQUENCE [LARGE SCALE GENOMIC DNA]</scope>
    <source>
        <strain evidence="8 9">GIHE-NHR1</strain>
    </source>
</reference>
<dbReference type="SUPFAM" id="SSF53335">
    <property type="entry name" value="S-adenosyl-L-methionine-dependent methyltransferases"/>
    <property type="match status" value="1"/>
</dbReference>
<dbReference type="InterPro" id="IPR051537">
    <property type="entry name" value="DNA_Adenine_Mtase"/>
</dbReference>